<evidence type="ECO:0000259" key="2">
    <source>
        <dbReference type="Pfam" id="PF18134"/>
    </source>
</evidence>
<sequence length="62" mass="6536">MAGPPIDSVPLATSSLSGPLHCSAPPPEAERPDKICGQIVDSSKRGVRIEHSDFKGEHVVEC</sequence>
<feature type="region of interest" description="Disordered" evidence="1">
    <location>
        <begin position="1"/>
        <end position="33"/>
    </location>
</feature>
<dbReference type="Pfam" id="PF18134">
    <property type="entry name" value="AGS_C"/>
    <property type="match status" value="1"/>
</dbReference>
<organism evidence="3 4">
    <name type="scientific">Streptomyces kronopolitis</name>
    <dbReference type="NCBI Taxonomy" id="1612435"/>
    <lineage>
        <taxon>Bacteria</taxon>
        <taxon>Bacillati</taxon>
        <taxon>Actinomycetota</taxon>
        <taxon>Actinomycetes</taxon>
        <taxon>Kitasatosporales</taxon>
        <taxon>Streptomycetaceae</taxon>
        <taxon>Streptomyces</taxon>
    </lineage>
</organism>
<reference evidence="4" key="1">
    <citation type="journal article" date="2019" name="Int. J. Syst. Evol. Microbiol.">
        <title>The Global Catalogue of Microorganisms (GCM) 10K type strain sequencing project: providing services to taxonomists for standard genome sequencing and annotation.</title>
        <authorList>
            <consortium name="The Broad Institute Genomics Platform"/>
            <consortium name="The Broad Institute Genome Sequencing Center for Infectious Disease"/>
            <person name="Wu L."/>
            <person name="Ma J."/>
        </authorList>
    </citation>
    <scope>NUCLEOTIDE SEQUENCE [LARGE SCALE GENOMIC DNA]</scope>
    <source>
        <strain evidence="4">CGMCC 4.7323</strain>
    </source>
</reference>
<proteinExistence type="predicted"/>
<accession>A0ABQ2JCE1</accession>
<comment type="caution">
    <text evidence="3">The sequence shown here is derived from an EMBL/GenBank/DDBJ whole genome shotgun (WGS) entry which is preliminary data.</text>
</comment>
<dbReference type="InterPro" id="IPR040511">
    <property type="entry name" value="AGS_C"/>
</dbReference>
<protein>
    <recommendedName>
        <fullName evidence="2">Adenylyl/Guanylyl and SMODS C-terminal sensor domain-containing protein</fullName>
    </recommendedName>
</protein>
<dbReference type="RefSeq" id="WP_229699910.1">
    <property type="nucleotide sequence ID" value="NZ_BMND01000009.1"/>
</dbReference>
<dbReference type="Proteomes" id="UP000600080">
    <property type="component" value="Unassembled WGS sequence"/>
</dbReference>
<evidence type="ECO:0000313" key="3">
    <source>
        <dbReference type="EMBL" id="GGN44745.1"/>
    </source>
</evidence>
<evidence type="ECO:0000256" key="1">
    <source>
        <dbReference type="SAM" id="MobiDB-lite"/>
    </source>
</evidence>
<evidence type="ECO:0000313" key="4">
    <source>
        <dbReference type="Proteomes" id="UP000600080"/>
    </source>
</evidence>
<name>A0ABQ2JCE1_9ACTN</name>
<dbReference type="GeneID" id="301552598"/>
<feature type="domain" description="Adenylyl/Guanylyl and SMODS C-terminal sensor" evidence="2">
    <location>
        <begin position="28"/>
        <end position="62"/>
    </location>
</feature>
<dbReference type="EMBL" id="BMND01000009">
    <property type="protein sequence ID" value="GGN44745.1"/>
    <property type="molecule type" value="Genomic_DNA"/>
</dbReference>
<gene>
    <name evidence="3" type="ORF">GCM10012285_27600</name>
</gene>
<keyword evidence="4" id="KW-1185">Reference proteome</keyword>